<dbReference type="EMBL" id="BQNB010010729">
    <property type="protein sequence ID" value="GJS81184.1"/>
    <property type="molecule type" value="Genomic_DNA"/>
</dbReference>
<dbReference type="PANTHER" id="PTHR37984:SF5">
    <property type="entry name" value="PROTEIN NYNRIN-LIKE"/>
    <property type="match status" value="1"/>
</dbReference>
<evidence type="ECO:0000256" key="6">
    <source>
        <dbReference type="ARBA" id="ARBA00022801"/>
    </source>
</evidence>
<dbReference type="Pfam" id="PF17917">
    <property type="entry name" value="RT_RNaseH"/>
    <property type="match status" value="1"/>
</dbReference>
<dbReference type="SUPFAM" id="SSF56672">
    <property type="entry name" value="DNA/RNA polymerases"/>
    <property type="match status" value="1"/>
</dbReference>
<reference evidence="13" key="2">
    <citation type="submission" date="2022-01" db="EMBL/GenBank/DDBJ databases">
        <authorList>
            <person name="Yamashiro T."/>
            <person name="Shiraishi A."/>
            <person name="Satake H."/>
            <person name="Nakayama K."/>
        </authorList>
    </citation>
    <scope>NUCLEOTIDE SEQUENCE</scope>
</reference>
<proteinExistence type="predicted"/>
<evidence type="ECO:0000259" key="12">
    <source>
        <dbReference type="Pfam" id="PF17921"/>
    </source>
</evidence>
<evidence type="ECO:0000256" key="3">
    <source>
        <dbReference type="ARBA" id="ARBA00022695"/>
    </source>
</evidence>
<accession>A0ABQ4YTI9</accession>
<feature type="domain" description="Integrase zinc-binding" evidence="12">
    <location>
        <begin position="1188"/>
        <end position="1245"/>
    </location>
</feature>
<dbReference type="Gene3D" id="1.10.340.70">
    <property type="match status" value="1"/>
</dbReference>
<dbReference type="Proteomes" id="UP001151760">
    <property type="component" value="Unassembled WGS sequence"/>
</dbReference>
<sequence>MSTRSSSSNLIPPFSDPESVIRHSRRNLGDPSRLLDFKEVNMNPNNVQGPPPVGPPPQNHNGPSGPNLHVPAPDLRTMEELCQPTMNGRVGSIAPVNIQATDFGLKNHMIQQVQNSCQFHGLLGDDANKHLDKFLIITQSMKQNGVTDDALRLYLFPYSLTHHATTWFDRLPKNLIHTFQEMASKFLSKYFLPSMVTKLRNNISNFCQLPNESLFEAWERYKLSIDRCPNHNMLPVTQMDTFYNGLTLRHHDTINVAAGGTFMKRRPEECYDLIENMTAHHNDWDTSAHRGESSSSITSSSSEIAALTHYETCGGPHSYYECQATGGYTQDVYATSGTYNAGDHVLTESTTRVPPLVIQPSLASTSFEHPPAPVSSLVIPEQNPHQPPIPYPSRLNKEQLQDKADIQIHSFLQMFKKIYFNISFAKALAHMPKFAKMVKGLLTNKEKLLELANTPLNENCLVVLLKKLPKKLGDWEKLSLPELTPTGMTLELATQIVAYPAGKAEDVFVQVGKFTFPAALIVVDYDDDPWVPLILGRPFLRTVDALVDVHGEELTLRVGDEKLVFNVESTSKYPQKHGDESIYKIDILDITCEDHFYEVLNVQKSINPMSGSPTPSSDPVIDTFLASDDSTSPDFDNGTFDMEGDTHLIETLLNNDISNDLPSPLLVYEINETEKIKTSIDNPPDLELKGLPPHLEYAFLEGTFKLPVIIAKDLKREEKEQLLKVLKSHKRAIAWKIYDIRGIDPNFCTHKILMEDDFKPAVQHQRRSLGKPNLCHTQKGGMAVITNEHNELIPTRLVTGWRICIDYRKLNDATRKDHFPLPFMDQMLERLAGNKFYCFLDGFSGYFQISIDPQDQEKTTFTYPYGTFAYRKMPFGLCNVPGTFQRCMVAIFQDMIEKTMEVFMDDFSVFGGSFSSCLSRLDMMLKWCEDTNLVLNWEKCHFIVKEGIVLGHKISKSGIEVDRAKVDVIAKLPPSNMVKGIRSFLGHAGFYRRFIQDFSKIARPMTHLLEKDTPLLFSSEYALHHYEKRVIMVYAFEKFRSYLVLSNTIVYTDHSTLKYLFAKQDVKPRLLWWILLLQEFNIKIRDKNGAENLADDYLSRLENPHQGDLVGMEMNDNFPHESLNMISLNPDNEPPWFADITNYLVGNVLIKGMSSQQKKKFFKDVRHYFWDDPYLFRICADQIIQRCVDRQEAMDILQACYNGPTGGHHGPNYTAKKVFDSGFFWPTIYRDAQDFVTHCDSCQRQGKISQRDEMP</sequence>
<dbReference type="InterPro" id="IPR041373">
    <property type="entry name" value="RT_RNaseH"/>
</dbReference>
<dbReference type="InterPro" id="IPR043502">
    <property type="entry name" value="DNA/RNA_pol_sf"/>
</dbReference>
<dbReference type="Gene3D" id="3.30.70.270">
    <property type="match status" value="2"/>
</dbReference>
<dbReference type="InterPro" id="IPR021109">
    <property type="entry name" value="Peptidase_aspartic_dom_sf"/>
</dbReference>
<dbReference type="EC" id="2.7.7.49" evidence="1"/>
<dbReference type="InterPro" id="IPR050951">
    <property type="entry name" value="Retrovirus_Pol_polyprotein"/>
</dbReference>
<evidence type="ECO:0000313" key="14">
    <source>
        <dbReference type="Proteomes" id="UP001151760"/>
    </source>
</evidence>
<evidence type="ECO:0000313" key="13">
    <source>
        <dbReference type="EMBL" id="GJS81184.1"/>
    </source>
</evidence>
<evidence type="ECO:0000259" key="11">
    <source>
        <dbReference type="Pfam" id="PF17917"/>
    </source>
</evidence>
<name>A0ABQ4YTI9_9ASTR</name>
<dbReference type="Pfam" id="PF00078">
    <property type="entry name" value="RVT_1"/>
    <property type="match status" value="1"/>
</dbReference>
<dbReference type="InterPro" id="IPR043128">
    <property type="entry name" value="Rev_trsase/Diguanyl_cyclase"/>
</dbReference>
<keyword evidence="6" id="KW-0378">Hydrolase</keyword>
<evidence type="ECO:0000256" key="5">
    <source>
        <dbReference type="ARBA" id="ARBA00022759"/>
    </source>
</evidence>
<dbReference type="PANTHER" id="PTHR37984">
    <property type="entry name" value="PROTEIN CBG26694"/>
    <property type="match status" value="1"/>
</dbReference>
<organism evidence="13 14">
    <name type="scientific">Tanacetum coccineum</name>
    <dbReference type="NCBI Taxonomy" id="301880"/>
    <lineage>
        <taxon>Eukaryota</taxon>
        <taxon>Viridiplantae</taxon>
        <taxon>Streptophyta</taxon>
        <taxon>Embryophyta</taxon>
        <taxon>Tracheophyta</taxon>
        <taxon>Spermatophyta</taxon>
        <taxon>Magnoliopsida</taxon>
        <taxon>eudicotyledons</taxon>
        <taxon>Gunneridae</taxon>
        <taxon>Pentapetalae</taxon>
        <taxon>asterids</taxon>
        <taxon>campanulids</taxon>
        <taxon>Asterales</taxon>
        <taxon>Asteraceae</taxon>
        <taxon>Asteroideae</taxon>
        <taxon>Anthemideae</taxon>
        <taxon>Anthemidinae</taxon>
        <taxon>Tanacetum</taxon>
    </lineage>
</organism>
<dbReference type="Gene3D" id="2.40.70.10">
    <property type="entry name" value="Acid Proteases"/>
    <property type="match status" value="1"/>
</dbReference>
<feature type="domain" description="Reverse transcriptase RNase H-like" evidence="11">
    <location>
        <begin position="1032"/>
        <end position="1080"/>
    </location>
</feature>
<evidence type="ECO:0000256" key="4">
    <source>
        <dbReference type="ARBA" id="ARBA00022722"/>
    </source>
</evidence>
<evidence type="ECO:0000256" key="1">
    <source>
        <dbReference type="ARBA" id="ARBA00012493"/>
    </source>
</evidence>
<feature type="compositionally biased region" description="Pro residues" evidence="8">
    <location>
        <begin position="49"/>
        <end position="58"/>
    </location>
</feature>
<dbReference type="GO" id="GO:0003964">
    <property type="term" value="F:RNA-directed DNA polymerase activity"/>
    <property type="evidence" value="ECO:0007669"/>
    <property type="project" value="UniProtKB-KW"/>
</dbReference>
<reference evidence="13" key="1">
    <citation type="journal article" date="2022" name="Int. J. Mol. Sci.">
        <title>Draft Genome of Tanacetum Coccineum: Genomic Comparison of Closely Related Tanacetum-Family Plants.</title>
        <authorList>
            <person name="Yamashiro T."/>
            <person name="Shiraishi A."/>
            <person name="Nakayama K."/>
            <person name="Satake H."/>
        </authorList>
    </citation>
    <scope>NUCLEOTIDE SEQUENCE</scope>
</reference>
<keyword evidence="2" id="KW-0808">Transferase</keyword>
<gene>
    <name evidence="13" type="ORF">Tco_0747725</name>
</gene>
<comment type="caution">
    <text evidence="13">The sequence shown here is derived from an EMBL/GenBank/DDBJ whole genome shotgun (WGS) entry which is preliminary data.</text>
</comment>
<dbReference type="InterPro" id="IPR005162">
    <property type="entry name" value="Retrotrans_gag_dom"/>
</dbReference>
<evidence type="ECO:0000259" key="10">
    <source>
        <dbReference type="Pfam" id="PF03732"/>
    </source>
</evidence>
<dbReference type="CDD" id="cd01647">
    <property type="entry name" value="RT_LTR"/>
    <property type="match status" value="1"/>
</dbReference>
<evidence type="ECO:0000256" key="7">
    <source>
        <dbReference type="ARBA" id="ARBA00022918"/>
    </source>
</evidence>
<evidence type="ECO:0000256" key="8">
    <source>
        <dbReference type="SAM" id="MobiDB-lite"/>
    </source>
</evidence>
<evidence type="ECO:0000259" key="9">
    <source>
        <dbReference type="Pfam" id="PF00078"/>
    </source>
</evidence>
<protein>
    <recommendedName>
        <fullName evidence="1">RNA-directed DNA polymerase</fullName>
        <ecNumber evidence="1">2.7.7.49</ecNumber>
    </recommendedName>
</protein>
<keyword evidence="5" id="KW-0255">Endonuclease</keyword>
<dbReference type="InterPro" id="IPR000477">
    <property type="entry name" value="RT_dom"/>
</dbReference>
<keyword evidence="4" id="KW-0540">Nuclease</keyword>
<dbReference type="Pfam" id="PF03732">
    <property type="entry name" value="Retrotrans_gag"/>
    <property type="match status" value="1"/>
</dbReference>
<keyword evidence="3" id="KW-0548">Nucleotidyltransferase</keyword>
<dbReference type="CDD" id="cd00303">
    <property type="entry name" value="retropepsin_like"/>
    <property type="match status" value="1"/>
</dbReference>
<dbReference type="Gene3D" id="3.10.10.10">
    <property type="entry name" value="HIV Type 1 Reverse Transcriptase, subunit A, domain 1"/>
    <property type="match status" value="1"/>
</dbReference>
<keyword evidence="14" id="KW-1185">Reference proteome</keyword>
<keyword evidence="7 13" id="KW-0695">RNA-directed DNA polymerase</keyword>
<feature type="domain" description="Reverse transcriptase" evidence="9">
    <location>
        <begin position="799"/>
        <end position="954"/>
    </location>
</feature>
<feature type="region of interest" description="Disordered" evidence="8">
    <location>
        <begin position="1"/>
        <end position="68"/>
    </location>
</feature>
<dbReference type="InterPro" id="IPR041588">
    <property type="entry name" value="Integrase_H2C2"/>
</dbReference>
<feature type="compositionally biased region" description="Polar residues" evidence="8">
    <location>
        <begin position="1"/>
        <end position="10"/>
    </location>
</feature>
<evidence type="ECO:0000256" key="2">
    <source>
        <dbReference type="ARBA" id="ARBA00022679"/>
    </source>
</evidence>
<dbReference type="Pfam" id="PF17921">
    <property type="entry name" value="Integrase_H2C2"/>
    <property type="match status" value="1"/>
</dbReference>
<feature type="domain" description="Retrotransposon gag" evidence="10">
    <location>
        <begin position="155"/>
        <end position="247"/>
    </location>
</feature>